<dbReference type="WBParaSite" id="L893_g21591.t1">
    <property type="protein sequence ID" value="L893_g21591.t1"/>
    <property type="gene ID" value="L893_g21591"/>
</dbReference>
<feature type="compositionally biased region" description="Low complexity" evidence="1">
    <location>
        <begin position="12"/>
        <end position="28"/>
    </location>
</feature>
<proteinExistence type="predicted"/>
<dbReference type="AlphaFoldDB" id="A0A1I7Z1A5"/>
<protein>
    <submittedName>
        <fullName evidence="3">Flocculation protein FLO11-like</fullName>
    </submittedName>
</protein>
<feature type="region of interest" description="Disordered" evidence="1">
    <location>
        <begin position="90"/>
        <end position="130"/>
    </location>
</feature>
<organism evidence="2 3">
    <name type="scientific">Steinernema glaseri</name>
    <dbReference type="NCBI Taxonomy" id="37863"/>
    <lineage>
        <taxon>Eukaryota</taxon>
        <taxon>Metazoa</taxon>
        <taxon>Ecdysozoa</taxon>
        <taxon>Nematoda</taxon>
        <taxon>Chromadorea</taxon>
        <taxon>Rhabditida</taxon>
        <taxon>Tylenchina</taxon>
        <taxon>Panagrolaimomorpha</taxon>
        <taxon>Strongyloidoidea</taxon>
        <taxon>Steinernematidae</taxon>
        <taxon>Steinernema</taxon>
    </lineage>
</organism>
<feature type="compositionally biased region" description="Low complexity" evidence="1">
    <location>
        <begin position="168"/>
        <end position="269"/>
    </location>
</feature>
<reference evidence="3" key="1">
    <citation type="submission" date="2016-11" db="UniProtKB">
        <authorList>
            <consortium name="WormBaseParasite"/>
        </authorList>
    </citation>
    <scope>IDENTIFICATION</scope>
</reference>
<name>A0A1I7Z1A5_9BILA</name>
<evidence type="ECO:0000256" key="1">
    <source>
        <dbReference type="SAM" id="MobiDB-lite"/>
    </source>
</evidence>
<evidence type="ECO:0000313" key="3">
    <source>
        <dbReference type="WBParaSite" id="L893_g21591.t1"/>
    </source>
</evidence>
<evidence type="ECO:0000313" key="2">
    <source>
        <dbReference type="Proteomes" id="UP000095287"/>
    </source>
</evidence>
<dbReference type="Proteomes" id="UP000095287">
    <property type="component" value="Unplaced"/>
</dbReference>
<keyword evidence="2" id="KW-1185">Reference proteome</keyword>
<feature type="region of interest" description="Disordered" evidence="1">
    <location>
        <begin position="168"/>
        <end position="282"/>
    </location>
</feature>
<accession>A0A1I7Z1A5</accession>
<feature type="region of interest" description="Disordered" evidence="1">
    <location>
        <begin position="1"/>
        <end position="33"/>
    </location>
</feature>
<sequence>MVYSPLNNHIPEVSQISKNSSSSDSVEPVSEDTNIGWLLNRNVQGEDKGNTNYTSVEKTPAIMSTDQTMTTEEITTDSSGIMFFTAEKETDEKMKAKQPPSTTTSTTKVALPLGGNGRLVNEEPETSFHRKERVQEKCNCDTNSTAVGKNSTTPTTLADSTMTVITSTSFGPTSTSTTRSAVPSTSSEPTITSTASTTTTTVIPSTSSESTTTPALSTTTTVVIPSTSSKPTNLAASTTNTTVITSTSSGPTSTTGSSTTTTTAVPSTSPDRAGASNSAEVSYEQIGDMHSSEFDNENEFFDGPDEIYDYNWTVDDVELWKQKYAVFQN</sequence>